<sequence length="162" mass="17589">MGKPGVIAYPGTFDPPTRGHESVIRRAAKIFGEVRVLVAAGVHKDPLFTLDERQKMIATAVADQANVTVAPLEGLLADHLKAAGIGVVLRGLRNVADYEREIQLADIQRRLGQVETMFIAPNNEFIHVASSLVREIAMLGGDLSNYVNPEVAARLRKKFGHG</sequence>
<feature type="site" description="Transition state stabilizer" evidence="9">
    <location>
        <position position="20"/>
    </location>
</feature>
<comment type="subcellular location">
    <subcellularLocation>
        <location evidence="9">Cytoplasm</location>
    </subcellularLocation>
</comment>
<dbReference type="InterPro" id="IPR014729">
    <property type="entry name" value="Rossmann-like_a/b/a_fold"/>
</dbReference>
<evidence type="ECO:0000256" key="6">
    <source>
        <dbReference type="ARBA" id="ARBA00022842"/>
    </source>
</evidence>
<keyword evidence="3 9" id="KW-0548">Nucleotidyltransferase</keyword>
<evidence type="ECO:0000256" key="4">
    <source>
        <dbReference type="ARBA" id="ARBA00022741"/>
    </source>
</evidence>
<dbReference type="PANTHER" id="PTHR21342">
    <property type="entry name" value="PHOSPHOPANTETHEINE ADENYLYLTRANSFERASE"/>
    <property type="match status" value="1"/>
</dbReference>
<reference evidence="11" key="1">
    <citation type="submission" date="2020-10" db="EMBL/GenBank/DDBJ databases">
        <title>An improved Amphimedon queenslandica hologenome assembly reveals how three proteobacterial symbionts can extend the metabolic phenotypic of their marine sponge host.</title>
        <authorList>
            <person name="Degnan B."/>
            <person name="Degnan S."/>
            <person name="Xiang X."/>
        </authorList>
    </citation>
    <scope>NUCLEOTIDE SEQUENCE</scope>
    <source>
        <strain evidence="11">AqS2</strain>
    </source>
</reference>
<dbReference type="AlphaFoldDB" id="A0A930UHQ7"/>
<feature type="binding site" evidence="9">
    <location>
        <position position="12"/>
    </location>
    <ligand>
        <name>substrate</name>
    </ligand>
</feature>
<dbReference type="EMBL" id="JADHEI010000033">
    <property type="protein sequence ID" value="MBF2735454.1"/>
    <property type="molecule type" value="Genomic_DNA"/>
</dbReference>
<evidence type="ECO:0000256" key="1">
    <source>
        <dbReference type="ARBA" id="ARBA00022490"/>
    </source>
</evidence>
<keyword evidence="12" id="KW-1185">Reference proteome</keyword>
<feature type="binding site" evidence="9">
    <location>
        <position position="76"/>
    </location>
    <ligand>
        <name>substrate</name>
    </ligand>
</feature>
<keyword evidence="7 9" id="KW-0173">Coenzyme A biosynthesis</keyword>
<feature type="binding site" evidence="9">
    <location>
        <position position="90"/>
    </location>
    <ligand>
        <name>substrate</name>
    </ligand>
</feature>
<evidence type="ECO:0000256" key="7">
    <source>
        <dbReference type="ARBA" id="ARBA00022993"/>
    </source>
</evidence>
<comment type="cofactor">
    <cofactor evidence="9">
        <name>Mg(2+)</name>
        <dbReference type="ChEBI" id="CHEBI:18420"/>
    </cofactor>
</comment>
<feature type="binding site" evidence="9">
    <location>
        <position position="20"/>
    </location>
    <ligand>
        <name>ATP</name>
        <dbReference type="ChEBI" id="CHEBI:30616"/>
    </ligand>
</feature>
<evidence type="ECO:0000313" key="12">
    <source>
        <dbReference type="Proteomes" id="UP000604381"/>
    </source>
</evidence>
<dbReference type="NCBIfam" id="TIGR01510">
    <property type="entry name" value="coaD_prev_kdtB"/>
    <property type="match status" value="1"/>
</dbReference>
<dbReference type="PRINTS" id="PR01020">
    <property type="entry name" value="LPSBIOSNTHSS"/>
</dbReference>
<comment type="pathway">
    <text evidence="9">Cofactor biosynthesis; coenzyme A biosynthesis; CoA from (R)-pantothenate: step 4/5.</text>
</comment>
<comment type="function">
    <text evidence="9">Reversibly transfers an adenylyl group from ATP to 4'-phosphopantetheine, yielding dephospho-CoA (dPCoA) and pyrophosphate.</text>
</comment>
<dbReference type="HAMAP" id="MF_00151">
    <property type="entry name" value="PPAT_bact"/>
    <property type="match status" value="1"/>
</dbReference>
<evidence type="ECO:0000313" key="11">
    <source>
        <dbReference type="EMBL" id="MBF2735454.1"/>
    </source>
</evidence>
<feature type="binding site" evidence="9">
    <location>
        <begin position="91"/>
        <end position="93"/>
    </location>
    <ligand>
        <name>ATP</name>
        <dbReference type="ChEBI" id="CHEBI:30616"/>
    </ligand>
</feature>
<evidence type="ECO:0000256" key="3">
    <source>
        <dbReference type="ARBA" id="ARBA00022695"/>
    </source>
</evidence>
<dbReference type="GO" id="GO:0004595">
    <property type="term" value="F:pantetheine-phosphate adenylyltransferase activity"/>
    <property type="evidence" value="ECO:0007669"/>
    <property type="project" value="UniProtKB-UniRule"/>
</dbReference>
<gene>
    <name evidence="9 11" type="primary">coaD</name>
    <name evidence="11" type="ORF">ISN26_05180</name>
</gene>
<feature type="binding site" evidence="9">
    <location>
        <position position="101"/>
    </location>
    <ligand>
        <name>ATP</name>
        <dbReference type="ChEBI" id="CHEBI:30616"/>
    </ligand>
</feature>
<dbReference type="Proteomes" id="UP000604381">
    <property type="component" value="Unassembled WGS sequence"/>
</dbReference>
<comment type="subunit">
    <text evidence="9">Homohexamer.</text>
</comment>
<organism evidence="11 12">
    <name type="scientific">Candidatus Amphirhobacter heronislandensis</name>
    <dbReference type="NCBI Taxonomy" id="1732024"/>
    <lineage>
        <taxon>Bacteria</taxon>
        <taxon>Pseudomonadati</taxon>
        <taxon>Pseudomonadota</taxon>
        <taxon>Gammaproteobacteria</taxon>
        <taxon>Candidatus Tethybacterales</taxon>
        <taxon>Candidatus Tethybacteraceae</taxon>
        <taxon>Candidatus Amphirhobacter</taxon>
    </lineage>
</organism>
<keyword evidence="4 9" id="KW-0547">Nucleotide-binding</keyword>
<dbReference type="GO" id="GO:0005524">
    <property type="term" value="F:ATP binding"/>
    <property type="evidence" value="ECO:0007669"/>
    <property type="project" value="UniProtKB-KW"/>
</dbReference>
<dbReference type="InterPro" id="IPR001980">
    <property type="entry name" value="PPAT"/>
</dbReference>
<comment type="catalytic activity">
    <reaction evidence="8 9">
        <text>(R)-4'-phosphopantetheine + ATP + H(+) = 3'-dephospho-CoA + diphosphate</text>
        <dbReference type="Rhea" id="RHEA:19801"/>
        <dbReference type="ChEBI" id="CHEBI:15378"/>
        <dbReference type="ChEBI" id="CHEBI:30616"/>
        <dbReference type="ChEBI" id="CHEBI:33019"/>
        <dbReference type="ChEBI" id="CHEBI:57328"/>
        <dbReference type="ChEBI" id="CHEBI:61723"/>
        <dbReference type="EC" id="2.7.7.3"/>
    </reaction>
</comment>
<keyword evidence="5 9" id="KW-0067">ATP-binding</keyword>
<dbReference type="SUPFAM" id="SSF52374">
    <property type="entry name" value="Nucleotidylyl transferase"/>
    <property type="match status" value="1"/>
</dbReference>
<dbReference type="NCBIfam" id="TIGR00125">
    <property type="entry name" value="cyt_tran_rel"/>
    <property type="match status" value="1"/>
</dbReference>
<dbReference type="InterPro" id="IPR004821">
    <property type="entry name" value="Cyt_trans-like"/>
</dbReference>
<protein>
    <recommendedName>
        <fullName evidence="9">Phosphopantetheine adenylyltransferase</fullName>
        <ecNumber evidence="9">2.7.7.3</ecNumber>
    </recommendedName>
    <alternativeName>
        <fullName evidence="9">Dephospho-CoA pyrophosphorylase</fullName>
    </alternativeName>
    <alternativeName>
        <fullName evidence="9">Pantetheine-phosphate adenylyltransferase</fullName>
        <shortName evidence="9">PPAT</shortName>
    </alternativeName>
</protein>
<evidence type="ECO:0000259" key="10">
    <source>
        <dbReference type="Pfam" id="PF01467"/>
    </source>
</evidence>
<evidence type="ECO:0000256" key="8">
    <source>
        <dbReference type="ARBA" id="ARBA00029346"/>
    </source>
</evidence>
<feature type="domain" description="Cytidyltransferase-like" evidence="10">
    <location>
        <begin position="9"/>
        <end position="135"/>
    </location>
</feature>
<keyword evidence="1 9" id="KW-0963">Cytoplasm</keyword>
<comment type="similarity">
    <text evidence="9">Belongs to the bacterial CoaD family.</text>
</comment>
<dbReference type="PANTHER" id="PTHR21342:SF1">
    <property type="entry name" value="PHOSPHOPANTETHEINE ADENYLYLTRANSFERASE"/>
    <property type="match status" value="1"/>
</dbReference>
<feature type="binding site" evidence="9">
    <location>
        <begin position="12"/>
        <end position="13"/>
    </location>
    <ligand>
        <name>ATP</name>
        <dbReference type="ChEBI" id="CHEBI:30616"/>
    </ligand>
</feature>
<name>A0A930UHQ7_9GAMM</name>
<feature type="binding site" evidence="9">
    <location>
        <position position="44"/>
    </location>
    <ligand>
        <name>substrate</name>
    </ligand>
</feature>
<dbReference type="GO" id="GO:0005737">
    <property type="term" value="C:cytoplasm"/>
    <property type="evidence" value="ECO:0007669"/>
    <property type="project" value="UniProtKB-SubCell"/>
</dbReference>
<evidence type="ECO:0000256" key="2">
    <source>
        <dbReference type="ARBA" id="ARBA00022679"/>
    </source>
</evidence>
<accession>A0A930UHQ7</accession>
<evidence type="ECO:0000256" key="9">
    <source>
        <dbReference type="HAMAP-Rule" id="MF_00151"/>
    </source>
</evidence>
<dbReference type="Gene3D" id="3.40.50.620">
    <property type="entry name" value="HUPs"/>
    <property type="match status" value="1"/>
</dbReference>
<dbReference type="GO" id="GO:0015937">
    <property type="term" value="P:coenzyme A biosynthetic process"/>
    <property type="evidence" value="ECO:0007669"/>
    <property type="project" value="UniProtKB-UniRule"/>
</dbReference>
<dbReference type="Pfam" id="PF01467">
    <property type="entry name" value="CTP_transf_like"/>
    <property type="match status" value="1"/>
</dbReference>
<evidence type="ECO:0000256" key="5">
    <source>
        <dbReference type="ARBA" id="ARBA00022840"/>
    </source>
</evidence>
<keyword evidence="2 9" id="KW-0808">Transferase</keyword>
<feature type="binding site" evidence="9">
    <location>
        <begin position="125"/>
        <end position="131"/>
    </location>
    <ligand>
        <name>ATP</name>
        <dbReference type="ChEBI" id="CHEBI:30616"/>
    </ligand>
</feature>
<keyword evidence="6 9" id="KW-0460">Magnesium</keyword>
<proteinExistence type="inferred from homology"/>
<comment type="caution">
    <text evidence="11">The sequence shown here is derived from an EMBL/GenBank/DDBJ whole genome shotgun (WGS) entry which is preliminary data.</text>
</comment>
<dbReference type="EC" id="2.7.7.3" evidence="9"/>